<dbReference type="InterPro" id="IPR041698">
    <property type="entry name" value="Methyltransf_25"/>
</dbReference>
<evidence type="ECO:0000313" key="3">
    <source>
        <dbReference type="EMBL" id="MUP41791.1"/>
    </source>
</evidence>
<dbReference type="AlphaFoldDB" id="A0A7K1LMB3"/>
<keyword evidence="1 3" id="KW-0808">Transferase</keyword>
<organism evidence="3 4">
    <name type="scientific">Christiangramia aestuarii</name>
    <dbReference type="NCBI Taxonomy" id="1028746"/>
    <lineage>
        <taxon>Bacteria</taxon>
        <taxon>Pseudomonadati</taxon>
        <taxon>Bacteroidota</taxon>
        <taxon>Flavobacteriia</taxon>
        <taxon>Flavobacteriales</taxon>
        <taxon>Flavobacteriaceae</taxon>
        <taxon>Christiangramia</taxon>
    </lineage>
</organism>
<accession>A0A7K1LMB3</accession>
<evidence type="ECO:0000256" key="1">
    <source>
        <dbReference type="ARBA" id="ARBA00022679"/>
    </source>
</evidence>
<sequence>MSKPREFYNNFQSKLISDYTISNKRMESAIINLGSFIPSSTENILDIGCGIGWSTHEFAKALPHSKVVGVDLSPVLINTASKLFSRENLRFETLDVTRELPENLFDIIVMIDVYEHIPKDNRQAFNLSLNKILSSQGRIIMACPSKFHQLWLQKNNPKGLQPVDEDIDFEVISRLSKDVNAEVTFFEYQNIWNQNDYFYAVLTKNPRYGVDEQFPELKLESKEERQARLKNQLKVEVKKNTNKNGLEKILSKLKKKVKPK</sequence>
<keyword evidence="3" id="KW-0489">Methyltransferase</keyword>
<dbReference type="OrthoDB" id="9791837at2"/>
<dbReference type="Gene3D" id="3.40.50.150">
    <property type="entry name" value="Vaccinia Virus protein VP39"/>
    <property type="match status" value="1"/>
</dbReference>
<dbReference type="GO" id="GO:0032259">
    <property type="term" value="P:methylation"/>
    <property type="evidence" value="ECO:0007669"/>
    <property type="project" value="UniProtKB-KW"/>
</dbReference>
<evidence type="ECO:0000313" key="4">
    <source>
        <dbReference type="Proteomes" id="UP000460416"/>
    </source>
</evidence>
<dbReference type="SUPFAM" id="SSF53335">
    <property type="entry name" value="S-adenosyl-L-methionine-dependent methyltransferases"/>
    <property type="match status" value="1"/>
</dbReference>
<comment type="caution">
    <text evidence="3">The sequence shown here is derived from an EMBL/GenBank/DDBJ whole genome shotgun (WGS) entry which is preliminary data.</text>
</comment>
<proteinExistence type="predicted"/>
<dbReference type="PANTHER" id="PTHR43861">
    <property type="entry name" value="TRANS-ACONITATE 2-METHYLTRANSFERASE-RELATED"/>
    <property type="match status" value="1"/>
</dbReference>
<dbReference type="RefSeq" id="WP_156274425.1">
    <property type="nucleotide sequence ID" value="NZ_BAABGI010000001.1"/>
</dbReference>
<dbReference type="GO" id="GO:0008168">
    <property type="term" value="F:methyltransferase activity"/>
    <property type="evidence" value="ECO:0007669"/>
    <property type="project" value="UniProtKB-KW"/>
</dbReference>
<dbReference type="Pfam" id="PF13649">
    <property type="entry name" value="Methyltransf_25"/>
    <property type="match status" value="1"/>
</dbReference>
<protein>
    <submittedName>
        <fullName evidence="3">Class I SAM-dependent methyltransferase</fullName>
    </submittedName>
</protein>
<dbReference type="CDD" id="cd02440">
    <property type="entry name" value="AdoMet_MTases"/>
    <property type="match status" value="1"/>
</dbReference>
<dbReference type="EMBL" id="VJVW01000002">
    <property type="protein sequence ID" value="MUP41791.1"/>
    <property type="molecule type" value="Genomic_DNA"/>
</dbReference>
<gene>
    <name evidence="3" type="ORF">FLP08_04335</name>
</gene>
<keyword evidence="4" id="KW-1185">Reference proteome</keyword>
<dbReference type="InterPro" id="IPR029063">
    <property type="entry name" value="SAM-dependent_MTases_sf"/>
</dbReference>
<evidence type="ECO:0000259" key="2">
    <source>
        <dbReference type="Pfam" id="PF13649"/>
    </source>
</evidence>
<feature type="domain" description="Methyltransferase" evidence="2">
    <location>
        <begin position="44"/>
        <end position="137"/>
    </location>
</feature>
<dbReference type="Proteomes" id="UP000460416">
    <property type="component" value="Unassembled WGS sequence"/>
</dbReference>
<name>A0A7K1LMB3_9FLAO</name>
<reference evidence="3 4" key="1">
    <citation type="submission" date="2019-07" db="EMBL/GenBank/DDBJ databases">
        <title>Gramella aestuarii sp. nov., isolated from a tidal flat, and emended description of Gramella echinicola.</title>
        <authorList>
            <person name="Liu L."/>
        </authorList>
    </citation>
    <scope>NUCLEOTIDE SEQUENCE [LARGE SCALE GENOMIC DNA]</scope>
    <source>
        <strain evidence="3 4">BS12</strain>
    </source>
</reference>